<evidence type="ECO:0000256" key="1">
    <source>
        <dbReference type="SAM" id="Phobius"/>
    </source>
</evidence>
<sequence>MRISIHGLPILQGSFILKPWKYKYLHDSPKFSDEFFLVPSTASGFGFSKNPSKNADDYFVLSVEVFPSGQDRFNQTGVYGIAFVLSNQTFKPPKMFGPFYFIGDLATVGGSVLVILSLLVRIYAFRQKRRGQRADKVNNPFGHFHPNEEKASHGLKIRIPEGVAVQKADGLWCDDKRLKVKNAEFATVEQGGKVQANNFSQKTHWGVNEDVVTVRGKKKLQMPHRATWRERRTFAEVVFKGEGLRSDVITVETKDEGNG</sequence>
<dbReference type="AlphaFoldDB" id="A0A7J7HI70"/>
<proteinExistence type="predicted"/>
<organism evidence="2 3">
    <name type="scientific">Camellia sinensis</name>
    <name type="common">Tea plant</name>
    <name type="synonym">Thea sinensis</name>
    <dbReference type="NCBI Taxonomy" id="4442"/>
    <lineage>
        <taxon>Eukaryota</taxon>
        <taxon>Viridiplantae</taxon>
        <taxon>Streptophyta</taxon>
        <taxon>Embryophyta</taxon>
        <taxon>Tracheophyta</taxon>
        <taxon>Spermatophyta</taxon>
        <taxon>Magnoliopsida</taxon>
        <taxon>eudicotyledons</taxon>
        <taxon>Gunneridae</taxon>
        <taxon>Pentapetalae</taxon>
        <taxon>asterids</taxon>
        <taxon>Ericales</taxon>
        <taxon>Theaceae</taxon>
        <taxon>Camellia</taxon>
    </lineage>
</organism>
<comment type="caution">
    <text evidence="2">The sequence shown here is derived from an EMBL/GenBank/DDBJ whole genome shotgun (WGS) entry which is preliminary data.</text>
</comment>
<keyword evidence="1" id="KW-0472">Membrane</keyword>
<dbReference type="EMBL" id="JACBKZ010000004">
    <property type="protein sequence ID" value="KAF5952087.1"/>
    <property type="molecule type" value="Genomic_DNA"/>
</dbReference>
<keyword evidence="1" id="KW-1133">Transmembrane helix</keyword>
<keyword evidence="3" id="KW-1185">Reference proteome</keyword>
<gene>
    <name evidence="2" type="ORF">HYC85_010031</name>
</gene>
<dbReference type="Proteomes" id="UP000593564">
    <property type="component" value="Unassembled WGS sequence"/>
</dbReference>
<evidence type="ECO:0000313" key="3">
    <source>
        <dbReference type="Proteomes" id="UP000593564"/>
    </source>
</evidence>
<accession>A0A7J7HI70</accession>
<feature type="transmembrane region" description="Helical" evidence="1">
    <location>
        <begin position="99"/>
        <end position="124"/>
    </location>
</feature>
<reference evidence="3" key="1">
    <citation type="journal article" date="2020" name="Nat. Commun.">
        <title>Genome assembly of wild tea tree DASZ reveals pedigree and selection history of tea varieties.</title>
        <authorList>
            <person name="Zhang W."/>
            <person name="Zhang Y."/>
            <person name="Qiu H."/>
            <person name="Guo Y."/>
            <person name="Wan H."/>
            <person name="Zhang X."/>
            <person name="Scossa F."/>
            <person name="Alseekh S."/>
            <person name="Zhang Q."/>
            <person name="Wang P."/>
            <person name="Xu L."/>
            <person name="Schmidt M.H."/>
            <person name="Jia X."/>
            <person name="Li D."/>
            <person name="Zhu A."/>
            <person name="Guo F."/>
            <person name="Chen W."/>
            <person name="Ni D."/>
            <person name="Usadel B."/>
            <person name="Fernie A.R."/>
            <person name="Wen W."/>
        </authorList>
    </citation>
    <scope>NUCLEOTIDE SEQUENCE [LARGE SCALE GENOMIC DNA]</scope>
    <source>
        <strain evidence="3">cv. G240</strain>
    </source>
</reference>
<keyword evidence="1" id="KW-0812">Transmembrane</keyword>
<evidence type="ECO:0000313" key="2">
    <source>
        <dbReference type="EMBL" id="KAF5952087.1"/>
    </source>
</evidence>
<protein>
    <submittedName>
        <fullName evidence="2">Uncharacterized protein</fullName>
    </submittedName>
</protein>
<reference evidence="2 3" key="2">
    <citation type="submission" date="2020-07" db="EMBL/GenBank/DDBJ databases">
        <title>Genome assembly of wild tea tree DASZ reveals pedigree and selection history of tea varieties.</title>
        <authorList>
            <person name="Zhang W."/>
        </authorList>
    </citation>
    <scope>NUCLEOTIDE SEQUENCE [LARGE SCALE GENOMIC DNA]</scope>
    <source>
        <strain evidence="3">cv. G240</strain>
        <tissue evidence="2">Leaf</tissue>
    </source>
</reference>
<name>A0A7J7HI70_CAMSI</name>